<evidence type="ECO:0000256" key="2">
    <source>
        <dbReference type="SAM" id="MobiDB-lite"/>
    </source>
</evidence>
<dbReference type="Gene3D" id="3.90.640.90">
    <property type="entry name" value="Anti-proliferative protein, N-terminal domain"/>
    <property type="match status" value="1"/>
</dbReference>
<evidence type="ECO:0000313" key="4">
    <source>
        <dbReference type="EMBL" id="OAD59753.1"/>
    </source>
</evidence>
<organism evidence="4 5">
    <name type="scientific">Eufriesea mexicana</name>
    <dbReference type="NCBI Taxonomy" id="516756"/>
    <lineage>
        <taxon>Eukaryota</taxon>
        <taxon>Metazoa</taxon>
        <taxon>Ecdysozoa</taxon>
        <taxon>Arthropoda</taxon>
        <taxon>Hexapoda</taxon>
        <taxon>Insecta</taxon>
        <taxon>Pterygota</taxon>
        <taxon>Neoptera</taxon>
        <taxon>Endopterygota</taxon>
        <taxon>Hymenoptera</taxon>
        <taxon>Apocrita</taxon>
        <taxon>Aculeata</taxon>
        <taxon>Apoidea</taxon>
        <taxon>Anthophila</taxon>
        <taxon>Apidae</taxon>
        <taxon>Eufriesea</taxon>
    </lineage>
</organism>
<dbReference type="InterPro" id="IPR033332">
    <property type="entry name" value="BTG"/>
</dbReference>
<dbReference type="PANTHER" id="PTHR22978">
    <property type="entry name" value="B-CELL TRANSLOCATION GENE"/>
    <property type="match status" value="1"/>
</dbReference>
<dbReference type="SUPFAM" id="SSF160696">
    <property type="entry name" value="BTG domain-like"/>
    <property type="match status" value="1"/>
</dbReference>
<dbReference type="GO" id="GO:0008285">
    <property type="term" value="P:negative regulation of cell population proliferation"/>
    <property type="evidence" value="ECO:0007669"/>
    <property type="project" value="TreeGrafter"/>
</dbReference>
<dbReference type="GO" id="GO:0005737">
    <property type="term" value="C:cytoplasm"/>
    <property type="evidence" value="ECO:0007669"/>
    <property type="project" value="TreeGrafter"/>
</dbReference>
<evidence type="ECO:0000259" key="3">
    <source>
        <dbReference type="SMART" id="SM00099"/>
    </source>
</evidence>
<dbReference type="PANTHER" id="PTHR22978:SF22">
    <property type="entry name" value="BTG FAMILY PROTEIN"/>
    <property type="match status" value="1"/>
</dbReference>
<gene>
    <name evidence="4" type="ORF">WN48_08223</name>
</gene>
<dbReference type="EMBL" id="KQ760603">
    <property type="protein sequence ID" value="OAD59753.1"/>
    <property type="molecule type" value="Genomic_DNA"/>
</dbReference>
<dbReference type="SMART" id="SM00099">
    <property type="entry name" value="btg1"/>
    <property type="match status" value="1"/>
</dbReference>
<feature type="region of interest" description="Disordered" evidence="2">
    <location>
        <begin position="122"/>
        <end position="146"/>
    </location>
</feature>
<reference evidence="4 5" key="1">
    <citation type="submission" date="2015-07" db="EMBL/GenBank/DDBJ databases">
        <title>The genome of Eufriesea mexicana.</title>
        <authorList>
            <person name="Pan H."/>
            <person name="Kapheim K."/>
        </authorList>
    </citation>
    <scope>NUCLEOTIDE SEQUENCE [LARGE SCALE GENOMIC DNA]</scope>
    <source>
        <strain evidence="4">0111107269</strain>
        <tissue evidence="4">Whole body</tissue>
    </source>
</reference>
<dbReference type="Proteomes" id="UP000250275">
    <property type="component" value="Unassembled WGS sequence"/>
</dbReference>
<keyword evidence="5" id="KW-1185">Reference proteome</keyword>
<feature type="domain" description="Anti-proliferative protein" evidence="3">
    <location>
        <begin position="1"/>
        <end position="108"/>
    </location>
</feature>
<dbReference type="PRINTS" id="PR00310">
    <property type="entry name" value="ANTIPRLFBTG1"/>
</dbReference>
<dbReference type="InterPro" id="IPR002087">
    <property type="entry name" value="Anti_prolifrtn"/>
</dbReference>
<dbReference type="AlphaFoldDB" id="A0A310STD0"/>
<dbReference type="OrthoDB" id="19928at2759"/>
<dbReference type="Pfam" id="PF07742">
    <property type="entry name" value="BTG"/>
    <property type="match status" value="1"/>
</dbReference>
<dbReference type="InterPro" id="IPR036054">
    <property type="entry name" value="BTG-like_sf"/>
</dbReference>
<comment type="similarity">
    <text evidence="1">Belongs to the BTG family.</text>
</comment>
<name>A0A310STD0_9HYME</name>
<evidence type="ECO:0000256" key="1">
    <source>
        <dbReference type="ARBA" id="ARBA00007989"/>
    </source>
</evidence>
<accession>A0A310STD0</accession>
<protein>
    <submittedName>
        <fullName evidence="4">Protein BTG2</fullName>
    </submittedName>
</protein>
<sequence>MRLEIVSAADFLVHLLRLQTGQLSERQLEMFKSSLTEVLRHRYRDHWFPDRPNRGSGYRCIRINGKMDPVIAQAGANVGLLPTVLHSLFPSELTMWIDPSERRWVGNAEFIERDTVFTKPGAQERQEIEPERRELQDRFDRSGEKRFSGTGRADPFFLLRVEINSRRKGLNPIGKKRRRGSTTRSGTLLRFLGSGHGDVGQIRETVSREEERTAACEMTNYCGVVEEEPQKVVRGAAGRGTADWAAVVRVGGGRR</sequence>
<dbReference type="GO" id="GO:0005634">
    <property type="term" value="C:nucleus"/>
    <property type="evidence" value="ECO:0007669"/>
    <property type="project" value="TreeGrafter"/>
</dbReference>
<evidence type="ECO:0000313" key="5">
    <source>
        <dbReference type="Proteomes" id="UP000250275"/>
    </source>
</evidence>
<proteinExistence type="inferred from homology"/>